<name>A0AAW0FBV4_9APHY</name>
<comment type="caution">
    <text evidence="1">The sequence shown here is derived from an EMBL/GenBank/DDBJ whole genome shotgun (WGS) entry which is preliminary data.</text>
</comment>
<organism evidence="1 2">
    <name type="scientific">Cerrena zonata</name>
    <dbReference type="NCBI Taxonomy" id="2478898"/>
    <lineage>
        <taxon>Eukaryota</taxon>
        <taxon>Fungi</taxon>
        <taxon>Dikarya</taxon>
        <taxon>Basidiomycota</taxon>
        <taxon>Agaricomycotina</taxon>
        <taxon>Agaricomycetes</taxon>
        <taxon>Polyporales</taxon>
        <taxon>Cerrenaceae</taxon>
        <taxon>Cerrena</taxon>
    </lineage>
</organism>
<reference evidence="1 2" key="1">
    <citation type="submission" date="2022-09" db="EMBL/GenBank/DDBJ databases">
        <authorList>
            <person name="Palmer J.M."/>
        </authorList>
    </citation>
    <scope>NUCLEOTIDE SEQUENCE [LARGE SCALE GENOMIC DNA]</scope>
    <source>
        <strain evidence="1 2">DSM 7382</strain>
    </source>
</reference>
<gene>
    <name evidence="1" type="ORF">QCA50_018078</name>
</gene>
<dbReference type="AlphaFoldDB" id="A0AAW0FBV4"/>
<protein>
    <submittedName>
        <fullName evidence="1">Uncharacterized protein</fullName>
    </submittedName>
</protein>
<accession>A0AAW0FBV4</accession>
<keyword evidence="2" id="KW-1185">Reference proteome</keyword>
<proteinExistence type="predicted"/>
<sequence>MTKKGAQPGSSRTRKKTKKYFEAELEDLKAKLAEAYRANALRMPGNNMPTDPSRIGVDTATSVDINRTPSTDMPTDTAIATNIGIRSSRGTVQIVETYSSTVPTNITHPVSSAVGTSGNESLGTNISRRSYASWPHISTSNNSPAPSGDVTSRGISQGGIVTEEGARTSCDIDIVIDPALLAITSTTPARANKPGLIPRPAGKIEINMLCIPKRELQAIQRDCRLYIKMAKLDWKVEARLWEVETLALIYKAAREEHPILCRYEGNWATYTILKQYCQNLRKNMRKAGVLDKWVLKSQSVTTTEGQRVAVDVALMNVDQHRRT</sequence>
<evidence type="ECO:0000313" key="2">
    <source>
        <dbReference type="Proteomes" id="UP001385951"/>
    </source>
</evidence>
<evidence type="ECO:0000313" key="1">
    <source>
        <dbReference type="EMBL" id="KAK7678938.1"/>
    </source>
</evidence>
<dbReference type="EMBL" id="JASBNA010000065">
    <property type="protein sequence ID" value="KAK7678938.1"/>
    <property type="molecule type" value="Genomic_DNA"/>
</dbReference>
<dbReference type="Proteomes" id="UP001385951">
    <property type="component" value="Unassembled WGS sequence"/>
</dbReference>